<keyword evidence="7" id="KW-0547">Nucleotide-binding</keyword>
<dbReference type="InterPro" id="IPR011009">
    <property type="entry name" value="Kinase-like_dom_sf"/>
</dbReference>
<dbReference type="PROSITE" id="PS01245">
    <property type="entry name" value="RIO1"/>
    <property type="match status" value="1"/>
</dbReference>
<evidence type="ECO:0000313" key="18">
    <source>
        <dbReference type="Proteomes" id="UP000006753"/>
    </source>
</evidence>
<comment type="catalytic activity">
    <reaction evidence="11">
        <text>L-threonyl-[protein] + ATP = O-phospho-L-threonyl-[protein] + ADP + H(+)</text>
        <dbReference type="Rhea" id="RHEA:46608"/>
        <dbReference type="Rhea" id="RHEA-COMP:11060"/>
        <dbReference type="Rhea" id="RHEA-COMP:11605"/>
        <dbReference type="ChEBI" id="CHEBI:15378"/>
        <dbReference type="ChEBI" id="CHEBI:30013"/>
        <dbReference type="ChEBI" id="CHEBI:30616"/>
        <dbReference type="ChEBI" id="CHEBI:61977"/>
        <dbReference type="ChEBI" id="CHEBI:456216"/>
        <dbReference type="EC" id="2.7.11.1"/>
    </reaction>
</comment>
<dbReference type="Gene3D" id="1.10.510.10">
    <property type="entry name" value="Transferase(Phosphotransferase) domain 1"/>
    <property type="match status" value="1"/>
</dbReference>
<dbReference type="GeneID" id="18756717"/>
<evidence type="ECO:0000256" key="8">
    <source>
        <dbReference type="ARBA" id="ARBA00022777"/>
    </source>
</evidence>
<dbReference type="STRING" id="1072389.K1Y964"/>
<dbReference type="InterPro" id="IPR036388">
    <property type="entry name" value="WH-like_DNA-bd_sf"/>
</dbReference>
<name>K1Y964_MARBU</name>
<dbReference type="FunCoup" id="K1Y964">
    <property type="interactions" value="1181"/>
</dbReference>
<keyword evidence="4 17" id="KW-0723">Serine/threonine-protein kinase</keyword>
<dbReference type="FunFam" id="1.10.10.10:FF:000053">
    <property type="entry name" value="Serine/threonine-protein kinase RIO2"/>
    <property type="match status" value="1"/>
</dbReference>
<dbReference type="InterPro" id="IPR036390">
    <property type="entry name" value="WH_DNA-bd_sf"/>
</dbReference>
<reference evidence="17 18" key="1">
    <citation type="journal article" date="2012" name="BMC Genomics">
        <title>Sequencing the genome of Marssonina brunnea reveals fungus-poplar co-evolution.</title>
        <authorList>
            <person name="Zhu S."/>
            <person name="Cao Y.-Z."/>
            <person name="Jiang C."/>
            <person name="Tan B.-Y."/>
            <person name="Wang Z."/>
            <person name="Feng S."/>
            <person name="Zhang L."/>
            <person name="Su X.-H."/>
            <person name="Brejova B."/>
            <person name="Vinar T."/>
            <person name="Xu M."/>
            <person name="Wang M.-X."/>
            <person name="Zhang S.-G."/>
            <person name="Huang M.-R."/>
            <person name="Wu R."/>
            <person name="Zhou Y."/>
        </authorList>
    </citation>
    <scope>NUCLEOTIDE SEQUENCE [LARGE SCALE GENOMIC DNA]</scope>
    <source>
        <strain evidence="17 18">MB_m1</strain>
    </source>
</reference>
<evidence type="ECO:0000256" key="9">
    <source>
        <dbReference type="ARBA" id="ARBA00022840"/>
    </source>
</evidence>
<dbReference type="InterPro" id="IPR015285">
    <property type="entry name" value="RIO2_wHTH_N"/>
</dbReference>
<dbReference type="Pfam" id="PF01163">
    <property type="entry name" value="RIO1"/>
    <property type="match status" value="1"/>
</dbReference>
<evidence type="ECO:0000256" key="13">
    <source>
        <dbReference type="ARBA" id="ARBA00068353"/>
    </source>
</evidence>
<evidence type="ECO:0000256" key="6">
    <source>
        <dbReference type="ARBA" id="ARBA00022723"/>
    </source>
</evidence>
<dbReference type="InterPro" id="IPR018934">
    <property type="entry name" value="RIO_dom"/>
</dbReference>
<dbReference type="GO" id="GO:0046872">
    <property type="term" value="F:metal ion binding"/>
    <property type="evidence" value="ECO:0007669"/>
    <property type="project" value="UniProtKB-KW"/>
</dbReference>
<proteinExistence type="inferred from homology"/>
<dbReference type="SUPFAM" id="SSF56112">
    <property type="entry name" value="Protein kinase-like (PK-like)"/>
    <property type="match status" value="1"/>
</dbReference>
<dbReference type="Pfam" id="PF09202">
    <property type="entry name" value="Rio2_N"/>
    <property type="match status" value="1"/>
</dbReference>
<dbReference type="RefSeq" id="XP_007288671.1">
    <property type="nucleotide sequence ID" value="XM_007288609.1"/>
</dbReference>
<dbReference type="GO" id="GO:0030688">
    <property type="term" value="C:preribosome, small subunit precursor"/>
    <property type="evidence" value="ECO:0007669"/>
    <property type="project" value="TreeGrafter"/>
</dbReference>
<dbReference type="EMBL" id="JH921428">
    <property type="protein sequence ID" value="EKD21669.1"/>
    <property type="molecule type" value="Genomic_DNA"/>
</dbReference>
<evidence type="ECO:0000256" key="3">
    <source>
        <dbReference type="ARBA" id="ARBA00012513"/>
    </source>
</evidence>
<dbReference type="GO" id="GO:0030490">
    <property type="term" value="P:maturation of SSU-rRNA"/>
    <property type="evidence" value="ECO:0007669"/>
    <property type="project" value="TreeGrafter"/>
</dbReference>
<evidence type="ECO:0000256" key="12">
    <source>
        <dbReference type="ARBA" id="ARBA00048679"/>
    </source>
</evidence>
<keyword evidence="8 17" id="KW-0418">Kinase</keyword>
<dbReference type="SMART" id="SM00090">
    <property type="entry name" value="RIO"/>
    <property type="match status" value="1"/>
</dbReference>
<evidence type="ECO:0000256" key="15">
    <source>
        <dbReference type="SAM" id="MobiDB-lite"/>
    </source>
</evidence>
<dbReference type="SUPFAM" id="SSF46785">
    <property type="entry name" value="Winged helix' DNA-binding domain"/>
    <property type="match status" value="1"/>
</dbReference>
<dbReference type="HOGENOM" id="CLU_018693_0_0_1"/>
<keyword evidence="6" id="KW-0479">Metal-binding</keyword>
<evidence type="ECO:0000256" key="2">
    <source>
        <dbReference type="ARBA" id="ARBA00009196"/>
    </source>
</evidence>
<keyword evidence="10" id="KW-0460">Magnesium</keyword>
<dbReference type="GO" id="GO:0005634">
    <property type="term" value="C:nucleus"/>
    <property type="evidence" value="ECO:0007669"/>
    <property type="project" value="TreeGrafter"/>
</dbReference>
<dbReference type="InterPro" id="IPR018935">
    <property type="entry name" value="RIO_kinase_CS"/>
</dbReference>
<feature type="region of interest" description="Disordered" evidence="15">
    <location>
        <begin position="339"/>
        <end position="412"/>
    </location>
</feature>
<evidence type="ECO:0000256" key="4">
    <source>
        <dbReference type="ARBA" id="ARBA00022527"/>
    </source>
</evidence>
<dbReference type="CDD" id="cd05144">
    <property type="entry name" value="RIO2_C"/>
    <property type="match status" value="1"/>
</dbReference>
<dbReference type="Gene3D" id="3.30.200.20">
    <property type="entry name" value="Phosphorylase Kinase, domain 1"/>
    <property type="match status" value="1"/>
</dbReference>
<dbReference type="GO" id="GO:0005524">
    <property type="term" value="F:ATP binding"/>
    <property type="evidence" value="ECO:0007669"/>
    <property type="project" value="UniProtKB-KW"/>
</dbReference>
<comment type="similarity">
    <text evidence="2">Belongs to the protein kinase superfamily. RIO-type Ser/Thr kinase family.</text>
</comment>
<evidence type="ECO:0000256" key="7">
    <source>
        <dbReference type="ARBA" id="ARBA00022741"/>
    </source>
</evidence>
<keyword evidence="9" id="KW-0067">ATP-binding</keyword>
<comment type="cofactor">
    <cofactor evidence="1">
        <name>Mg(2+)</name>
        <dbReference type="ChEBI" id="CHEBI:18420"/>
    </cofactor>
</comment>
<dbReference type="InterPro" id="IPR030484">
    <property type="entry name" value="Rio2"/>
</dbReference>
<dbReference type="InterPro" id="IPR000687">
    <property type="entry name" value="RIO_kinase"/>
</dbReference>
<dbReference type="PANTHER" id="PTHR45852:SF1">
    <property type="entry name" value="SERINE_THREONINE-PROTEIN KINASE RIO2"/>
    <property type="match status" value="1"/>
</dbReference>
<sequence>MRLDTKHMRYLTVEDWRTLTAVETGSRNHEVVPTALIGQISGLRGGVHKSISALAKVGLIGRLKNAKYDGYRLTYGGLDYLALNTYRKRKDVYSVGNQIGVGKESDIFVVADEDGVQRVLKIHRLGRISFRTVKANRDYLRNRSSGSWMYMSRLAALKEFTFMASLRENGFPVPEPLAQSRHTIVMSLIDAFPMRQISAVPDPASLYAELIAMILRLAQYGLIHGDFNEFNILVKEETKKEKLDGKQTENLVLTPILIDFPQMVSVDHANAEFYFDRDVNCIKRFFERRFHFTSDAKGPYFKEARKLIGKDGVPRLDVSVEASGFSRKMAKELETYMKEVGVDGDGEPTAARGDEESDQGEDSGESGDEDVEAQVEEIIPPSQDIASHVSGIAKDRLGNDIPMAKLEIKDEA</sequence>
<dbReference type="OMA" id="GYTNFRE"/>
<dbReference type="GO" id="GO:0005829">
    <property type="term" value="C:cytosol"/>
    <property type="evidence" value="ECO:0007669"/>
    <property type="project" value="TreeGrafter"/>
</dbReference>
<dbReference type="eggNOG" id="KOG2268">
    <property type="taxonomic scope" value="Eukaryota"/>
</dbReference>
<protein>
    <recommendedName>
        <fullName evidence="13">Serine/threonine-protein kinase RIO2</fullName>
        <ecNumber evidence="3">2.7.11.1</ecNumber>
    </recommendedName>
    <alternativeName>
        <fullName evidence="14">Serine/threonine-protein kinase rio2</fullName>
    </alternativeName>
</protein>
<keyword evidence="18" id="KW-1185">Reference proteome</keyword>
<dbReference type="GO" id="GO:0004674">
    <property type="term" value="F:protein serine/threonine kinase activity"/>
    <property type="evidence" value="ECO:0007669"/>
    <property type="project" value="UniProtKB-KW"/>
</dbReference>
<gene>
    <name evidence="17" type="ORF">MBM_00782</name>
</gene>
<organism evidence="17 18">
    <name type="scientific">Marssonina brunnea f. sp. multigermtubi (strain MB_m1)</name>
    <name type="common">Marssonina leaf spot fungus</name>
    <dbReference type="NCBI Taxonomy" id="1072389"/>
    <lineage>
        <taxon>Eukaryota</taxon>
        <taxon>Fungi</taxon>
        <taxon>Dikarya</taxon>
        <taxon>Ascomycota</taxon>
        <taxon>Pezizomycotina</taxon>
        <taxon>Leotiomycetes</taxon>
        <taxon>Helotiales</taxon>
        <taxon>Drepanopezizaceae</taxon>
        <taxon>Drepanopeziza</taxon>
    </lineage>
</organism>
<evidence type="ECO:0000256" key="1">
    <source>
        <dbReference type="ARBA" id="ARBA00001946"/>
    </source>
</evidence>
<dbReference type="Gene3D" id="1.10.10.10">
    <property type="entry name" value="Winged helix-like DNA-binding domain superfamily/Winged helix DNA-binding domain"/>
    <property type="match status" value="1"/>
</dbReference>
<evidence type="ECO:0000313" key="17">
    <source>
        <dbReference type="EMBL" id="EKD21669.1"/>
    </source>
</evidence>
<evidence type="ECO:0000256" key="10">
    <source>
        <dbReference type="ARBA" id="ARBA00022842"/>
    </source>
</evidence>
<dbReference type="AlphaFoldDB" id="K1Y964"/>
<dbReference type="Proteomes" id="UP000006753">
    <property type="component" value="Unassembled WGS sequence"/>
</dbReference>
<evidence type="ECO:0000256" key="11">
    <source>
        <dbReference type="ARBA" id="ARBA00047899"/>
    </source>
</evidence>
<accession>K1Y964</accession>
<dbReference type="OrthoDB" id="10258631at2759"/>
<evidence type="ECO:0000259" key="16">
    <source>
        <dbReference type="SMART" id="SM00090"/>
    </source>
</evidence>
<comment type="catalytic activity">
    <reaction evidence="12">
        <text>L-seryl-[protein] + ATP = O-phospho-L-seryl-[protein] + ADP + H(+)</text>
        <dbReference type="Rhea" id="RHEA:17989"/>
        <dbReference type="Rhea" id="RHEA-COMP:9863"/>
        <dbReference type="Rhea" id="RHEA-COMP:11604"/>
        <dbReference type="ChEBI" id="CHEBI:15378"/>
        <dbReference type="ChEBI" id="CHEBI:29999"/>
        <dbReference type="ChEBI" id="CHEBI:30616"/>
        <dbReference type="ChEBI" id="CHEBI:83421"/>
        <dbReference type="ChEBI" id="CHEBI:456216"/>
        <dbReference type="EC" id="2.7.11.1"/>
    </reaction>
</comment>
<dbReference type="PANTHER" id="PTHR45852">
    <property type="entry name" value="SER/THR-PROTEIN KINASE RIO2"/>
    <property type="match status" value="1"/>
</dbReference>
<evidence type="ECO:0000256" key="5">
    <source>
        <dbReference type="ARBA" id="ARBA00022679"/>
    </source>
</evidence>
<feature type="compositionally biased region" description="Acidic residues" evidence="15">
    <location>
        <begin position="355"/>
        <end position="375"/>
    </location>
</feature>
<dbReference type="KEGG" id="mbe:MBM_00782"/>
<evidence type="ECO:0000256" key="14">
    <source>
        <dbReference type="ARBA" id="ARBA00068837"/>
    </source>
</evidence>
<feature type="domain" description="RIO kinase" evidence="16">
    <location>
        <begin position="64"/>
        <end position="310"/>
    </location>
</feature>
<dbReference type="InParanoid" id="K1Y964"/>
<keyword evidence="5" id="KW-0808">Transferase</keyword>
<dbReference type="FunFam" id="1.10.510.10:FF:000566">
    <property type="entry name" value="Serine/threonine-protein kinase rio2"/>
    <property type="match status" value="1"/>
</dbReference>
<dbReference type="FunFam" id="3.30.200.20:FF:000052">
    <property type="entry name" value="Serine/threonine-protein kinase RIO2"/>
    <property type="match status" value="1"/>
</dbReference>
<dbReference type="EC" id="2.7.11.1" evidence="3"/>